<comment type="similarity">
    <text evidence="3">Belongs to the flagella basal body rod proteins family.</text>
</comment>
<dbReference type="OrthoDB" id="9802553at2"/>
<dbReference type="STRING" id="1007099.SAMN05216287_2940"/>
<dbReference type="NCBIfam" id="TIGR02492">
    <property type="entry name" value="flgK_ends"/>
    <property type="match status" value="1"/>
</dbReference>
<keyword evidence="11" id="KW-0282">Flagellum</keyword>
<feature type="domain" description="Flagellar hook-associated protein 1 D2-like" evidence="9">
    <location>
        <begin position="340"/>
        <end position="424"/>
    </location>
</feature>
<evidence type="ECO:0000256" key="6">
    <source>
        <dbReference type="ARBA" id="ARBA00023143"/>
    </source>
</evidence>
<feature type="domain" description="Flagellar basal body rod protein N-terminal" evidence="7">
    <location>
        <begin position="7"/>
        <end position="35"/>
    </location>
</feature>
<keyword evidence="6" id="KW-0975">Bacterial flagellum</keyword>
<dbReference type="PANTHER" id="PTHR30033">
    <property type="entry name" value="FLAGELLAR HOOK-ASSOCIATED PROTEIN 1"/>
    <property type="match status" value="1"/>
</dbReference>
<dbReference type="Pfam" id="PF22638">
    <property type="entry name" value="FlgK_D1"/>
    <property type="match status" value="1"/>
</dbReference>
<organism evidence="11 12">
    <name type="scientific">Pseudomonas kuykendallii</name>
    <dbReference type="NCBI Taxonomy" id="1007099"/>
    <lineage>
        <taxon>Bacteria</taxon>
        <taxon>Pseudomonadati</taxon>
        <taxon>Pseudomonadota</taxon>
        <taxon>Gammaproteobacteria</taxon>
        <taxon>Pseudomonadales</taxon>
        <taxon>Pseudomonadaceae</taxon>
        <taxon>Pseudomonas</taxon>
    </lineage>
</organism>
<evidence type="ECO:0000313" key="11">
    <source>
        <dbReference type="EMBL" id="SDX44432.1"/>
    </source>
</evidence>
<dbReference type="Pfam" id="PF06429">
    <property type="entry name" value="Flg_bbr_C"/>
    <property type="match status" value="1"/>
</dbReference>
<dbReference type="GO" id="GO:0005198">
    <property type="term" value="F:structural molecule activity"/>
    <property type="evidence" value="ECO:0007669"/>
    <property type="project" value="InterPro"/>
</dbReference>
<evidence type="ECO:0000256" key="2">
    <source>
        <dbReference type="ARBA" id="ARBA00004613"/>
    </source>
</evidence>
<keyword evidence="5" id="KW-0964">Secreted</keyword>
<feature type="domain" description="Flagellar hook-associated protein FlgK helical" evidence="10">
    <location>
        <begin position="93"/>
        <end position="323"/>
    </location>
</feature>
<keyword evidence="12" id="KW-1185">Reference proteome</keyword>
<feature type="domain" description="Flagellar basal-body/hook protein C-terminal" evidence="8">
    <location>
        <begin position="637"/>
        <end position="675"/>
    </location>
</feature>
<evidence type="ECO:0000259" key="8">
    <source>
        <dbReference type="Pfam" id="PF06429"/>
    </source>
</evidence>
<dbReference type="RefSeq" id="WP_090229631.1">
    <property type="nucleotide sequence ID" value="NZ_FNNU01000004.1"/>
</dbReference>
<name>A0A1H3BR35_9PSED</name>
<evidence type="ECO:0000313" key="12">
    <source>
        <dbReference type="Proteomes" id="UP000243778"/>
    </source>
</evidence>
<evidence type="ECO:0000259" key="10">
    <source>
        <dbReference type="Pfam" id="PF22638"/>
    </source>
</evidence>
<evidence type="ECO:0000259" key="9">
    <source>
        <dbReference type="Pfam" id="PF21158"/>
    </source>
</evidence>
<protein>
    <recommendedName>
        <fullName evidence="4">Flagellar hook-associated protein 1</fullName>
    </recommendedName>
</protein>
<evidence type="ECO:0000259" key="7">
    <source>
        <dbReference type="Pfam" id="PF00460"/>
    </source>
</evidence>
<reference evidence="12" key="1">
    <citation type="submission" date="2016-10" db="EMBL/GenBank/DDBJ databases">
        <authorList>
            <person name="Varghese N."/>
            <person name="Submissions S."/>
        </authorList>
    </citation>
    <scope>NUCLEOTIDE SEQUENCE [LARGE SCALE GENOMIC DNA]</scope>
    <source>
        <strain evidence="12">NRRL B-59562</strain>
    </source>
</reference>
<dbReference type="SUPFAM" id="SSF64518">
    <property type="entry name" value="Phase 1 flagellin"/>
    <property type="match status" value="2"/>
</dbReference>
<dbReference type="GO" id="GO:0005576">
    <property type="term" value="C:extracellular region"/>
    <property type="evidence" value="ECO:0007669"/>
    <property type="project" value="UniProtKB-SubCell"/>
</dbReference>
<dbReference type="Pfam" id="PF21158">
    <property type="entry name" value="flgK_1st_1"/>
    <property type="match status" value="1"/>
</dbReference>
<dbReference type="PRINTS" id="PR01005">
    <property type="entry name" value="FLGHOOKAP1"/>
</dbReference>
<sequence>MSNLLSIGLSGLSASQAALNVTGNNITNADTAGYTRKTTEQVAAPSQRSGNVYIGSGTTLTDVRRMYSSYLGTQVNTSTSLSSDSQSYYTQIQQVNSLLADSTTGISTVLQSFFTSLQTAAASPTDAASRQLLLTQSNALSSRFNAIYDQLADQNGYINEQLGSMTNQVNKLASNVAQYNLAITQAASTGATPNDLLDARDETVRQLNELIGVSVVNQDGNYNLYIGSGQPLVVGNSASTLNATPSQDDPTRYALTLTQGSATRDVTSAVTGGEIGGLLRYRTDVLDSTMNELGRMALVVSDAVNSQLGQGLDLKGEFGAPLFGDINSATLIAQRSLAQEGNSSATSNFNVTIKDSGALTTSDYEVTFTDSTHYTVTRSSDGAKFPSGNGTFDTATNPAPVVDGFSLQLTGGNAAAGDTFTIIPTRTAAGSISTSLTDAGQLAFAAPLAGVVTTGNYGSGAITQPTLTTKIDITDPVAQANMQASLKSGMPVKMVFDAAGAGTQGYNLYDSAGNNIGTGTIVPGNNNTVTVNVAANPPSVPSAFSFETSISGKPGAGDSFTFSFNANGTADNRNAQSLLDLQTKATIGSSGSSSGKSFVAAYSSLIEQVGAKTNQAKLDASATSAILTQAKSSWDSYSGVNLDEEAANLIKFEQYYNASSQIIQIARSTFDTLINSF</sequence>
<dbReference type="InterPro" id="IPR001444">
    <property type="entry name" value="Flag_bb_rod_N"/>
</dbReference>
<dbReference type="GO" id="GO:0009424">
    <property type="term" value="C:bacterial-type flagellum hook"/>
    <property type="evidence" value="ECO:0007669"/>
    <property type="project" value="InterPro"/>
</dbReference>
<dbReference type="Pfam" id="PF00460">
    <property type="entry name" value="Flg_bb_rod"/>
    <property type="match status" value="1"/>
</dbReference>
<dbReference type="PANTHER" id="PTHR30033:SF1">
    <property type="entry name" value="FLAGELLAR HOOK-ASSOCIATED PROTEIN 1"/>
    <property type="match status" value="1"/>
</dbReference>
<keyword evidence="11" id="KW-0969">Cilium</keyword>
<accession>A0A1H3BR35</accession>
<dbReference type="AlphaFoldDB" id="A0A1H3BR35"/>
<dbReference type="InterPro" id="IPR053927">
    <property type="entry name" value="FlgK_helical"/>
</dbReference>
<evidence type="ECO:0000256" key="1">
    <source>
        <dbReference type="ARBA" id="ARBA00004365"/>
    </source>
</evidence>
<comment type="subcellular location">
    <subcellularLocation>
        <location evidence="1">Bacterial flagellum</location>
    </subcellularLocation>
    <subcellularLocation>
        <location evidence="2">Secreted</location>
    </subcellularLocation>
</comment>
<dbReference type="Proteomes" id="UP000243778">
    <property type="component" value="Unassembled WGS sequence"/>
</dbReference>
<dbReference type="InterPro" id="IPR049119">
    <property type="entry name" value="FlgK_D2-like"/>
</dbReference>
<evidence type="ECO:0000256" key="4">
    <source>
        <dbReference type="ARBA" id="ARBA00016244"/>
    </source>
</evidence>
<dbReference type="GO" id="GO:0044780">
    <property type="term" value="P:bacterial-type flagellum assembly"/>
    <property type="evidence" value="ECO:0007669"/>
    <property type="project" value="InterPro"/>
</dbReference>
<dbReference type="InterPro" id="IPR002371">
    <property type="entry name" value="FlgK"/>
</dbReference>
<evidence type="ECO:0000256" key="5">
    <source>
        <dbReference type="ARBA" id="ARBA00022525"/>
    </source>
</evidence>
<dbReference type="InterPro" id="IPR010930">
    <property type="entry name" value="Flg_bb/hook_C_dom"/>
</dbReference>
<keyword evidence="11" id="KW-0966">Cell projection</keyword>
<dbReference type="EMBL" id="FNNU01000004">
    <property type="protein sequence ID" value="SDX44432.1"/>
    <property type="molecule type" value="Genomic_DNA"/>
</dbReference>
<proteinExistence type="inferred from homology"/>
<evidence type="ECO:0000256" key="3">
    <source>
        <dbReference type="ARBA" id="ARBA00009677"/>
    </source>
</evidence>
<gene>
    <name evidence="11" type="ORF">SAMN05216287_2940</name>
</gene>